<dbReference type="EMBL" id="DACWHX010000003">
    <property type="protein sequence ID" value="HAU1879302.1"/>
    <property type="molecule type" value="Genomic_DNA"/>
</dbReference>
<dbReference type="PANTHER" id="PTHR40086">
    <property type="entry name" value="PHOSPHOTRANSFERASE YTMP-RELATED"/>
    <property type="match status" value="1"/>
</dbReference>
<gene>
    <name evidence="3" type="primary">aph(9)-Ia</name>
    <name evidence="2" type="ORF">JBJ86_03405</name>
    <name evidence="3" type="ORF">JBJ86_18005</name>
</gene>
<dbReference type="InterPro" id="IPR011009">
    <property type="entry name" value="Kinase-like_dom_sf"/>
</dbReference>
<dbReference type="SUPFAM" id="SSF56112">
    <property type="entry name" value="Protein kinase-like (PK-like)"/>
    <property type="match status" value="1"/>
</dbReference>
<evidence type="ECO:0000313" key="4">
    <source>
        <dbReference type="Proteomes" id="UP000866496"/>
    </source>
</evidence>
<name>A0AAN5T337_LEGPN</name>
<organism evidence="3 4">
    <name type="scientific">Legionella pneumophila</name>
    <dbReference type="NCBI Taxonomy" id="446"/>
    <lineage>
        <taxon>Bacteria</taxon>
        <taxon>Pseudomonadati</taxon>
        <taxon>Pseudomonadota</taxon>
        <taxon>Gammaproteobacteria</taxon>
        <taxon>Legionellales</taxon>
        <taxon>Legionellaceae</taxon>
        <taxon>Legionella</taxon>
    </lineage>
</organism>
<dbReference type="PANTHER" id="PTHR40086:SF1">
    <property type="entry name" value="CELL CYCLE REGULATOR CCRZ"/>
    <property type="match status" value="1"/>
</dbReference>
<accession>A0AAN5T337</accession>
<evidence type="ECO:0000313" key="3">
    <source>
        <dbReference type="EMBL" id="HAU1882131.1"/>
    </source>
</evidence>
<proteinExistence type="predicted"/>
<protein>
    <submittedName>
        <fullName evidence="3">Aminoglycoside O-phosphotransferase APH(9)-Ia</fullName>
    </submittedName>
</protein>
<feature type="domain" description="Aminoglycoside phosphotransferase" evidence="1">
    <location>
        <begin position="105"/>
        <end position="244"/>
    </location>
</feature>
<dbReference type="Gene3D" id="3.30.200.20">
    <property type="entry name" value="Phosphorylase Kinase, domain 1"/>
    <property type="match status" value="1"/>
</dbReference>
<reference evidence="3" key="2">
    <citation type="submission" date="2019-10" db="EMBL/GenBank/DDBJ databases">
        <authorList>
            <consortium name="NCBI Pathogen Detection Project"/>
        </authorList>
    </citation>
    <scope>NUCLEOTIDE SEQUENCE</scope>
    <source>
        <strain evidence="3">AZ00058701</strain>
    </source>
</reference>
<dbReference type="NCBIfam" id="NF000052">
    <property type="entry name" value="APH_9_Ia"/>
    <property type="match status" value="1"/>
</dbReference>
<dbReference type="GeneID" id="57035482"/>
<dbReference type="Proteomes" id="UP000866496">
    <property type="component" value="Unassembled WGS sequence"/>
</dbReference>
<evidence type="ECO:0000313" key="2">
    <source>
        <dbReference type="EMBL" id="HAU1879302.1"/>
    </source>
</evidence>
<dbReference type="Gene3D" id="1.20.58.840">
    <property type="match status" value="1"/>
</dbReference>
<dbReference type="AlphaFoldDB" id="A0AAN5T337"/>
<dbReference type="InterPro" id="IPR002575">
    <property type="entry name" value="Aminoglycoside_PTrfase"/>
</dbReference>
<sequence length="340" mass="39713">MLRNNIPDQHLIELLKVYYGIDIHTVQLIVGGADMNAFGYKADSESNSYFVKLKYGHHDEINLSIIRLLHDSGVKEIVFPINTLEANLFQQVDHVKIIVYPFIDAPNGFTKNLTEKQWKQLGKILRQIHGTSVPTSIQQRLRKETYSPKWREMVRSFYSQIRFDESDDQITTDFKSFFNQNIDSIHQLVNSSEELSKKIRPDFEKYVLCHSDIHAGNVLVVDEESIYIIDWDEPMFAPKERDLMFIGGGIGNVWNKPHEIDCFYEGYGKTSIDKTILSYYRHERIVEDIAVYGHDLLSHDQNAQSRLESFKHFKSMFDPNDVIEIAFASYFNLLFFRIIQ</sequence>
<evidence type="ECO:0000259" key="1">
    <source>
        <dbReference type="Pfam" id="PF01636"/>
    </source>
</evidence>
<comment type="caution">
    <text evidence="3">The sequence shown here is derived from an EMBL/GenBank/DDBJ whole genome shotgun (WGS) entry which is preliminary data.</text>
</comment>
<dbReference type="RefSeq" id="WP_010947221.1">
    <property type="nucleotide sequence ID" value="NZ_CCZO01000019.1"/>
</dbReference>
<dbReference type="Pfam" id="PF01636">
    <property type="entry name" value="APH"/>
    <property type="match status" value="1"/>
</dbReference>
<reference evidence="3" key="1">
    <citation type="journal article" date="2018" name="Genome Biol.">
        <title>SKESA: strategic k-mer extension for scrupulous assemblies.</title>
        <authorList>
            <person name="Souvorov A."/>
            <person name="Agarwala R."/>
            <person name="Lipman D.J."/>
        </authorList>
    </citation>
    <scope>NUCLEOTIDE SEQUENCE</scope>
    <source>
        <strain evidence="3">AZ00058701</strain>
    </source>
</reference>
<dbReference type="Gene3D" id="1.10.510.10">
    <property type="entry name" value="Transferase(Phosphotransferase) domain 1"/>
    <property type="match status" value="1"/>
</dbReference>
<dbReference type="InterPro" id="IPR052077">
    <property type="entry name" value="CcrZ_PhaseVar_Mediator"/>
</dbReference>
<dbReference type="EMBL" id="DACWHX010000348">
    <property type="protein sequence ID" value="HAU1882131.1"/>
    <property type="molecule type" value="Genomic_DNA"/>
</dbReference>